<dbReference type="Gene3D" id="1.10.10.10">
    <property type="entry name" value="Winged helix-like DNA-binding domain superfamily/Winged helix DNA-binding domain"/>
    <property type="match status" value="1"/>
</dbReference>
<evidence type="ECO:0000313" key="7">
    <source>
        <dbReference type="Proteomes" id="UP000825381"/>
    </source>
</evidence>
<dbReference type="CDD" id="cd06170">
    <property type="entry name" value="LuxR_C_like"/>
    <property type="match status" value="1"/>
</dbReference>
<keyword evidence="4" id="KW-1133">Transmembrane helix</keyword>
<keyword evidence="1" id="KW-0805">Transcription regulation</keyword>
<dbReference type="InterPro" id="IPR016032">
    <property type="entry name" value="Sig_transdc_resp-reg_C-effctor"/>
</dbReference>
<dbReference type="Proteomes" id="UP000825381">
    <property type="component" value="Chromosome"/>
</dbReference>
<organism evidence="6 7">
    <name type="scientific">Flavobacterium litorale</name>
    <dbReference type="NCBI Taxonomy" id="2856519"/>
    <lineage>
        <taxon>Bacteria</taxon>
        <taxon>Pseudomonadati</taxon>
        <taxon>Bacteroidota</taxon>
        <taxon>Flavobacteriia</taxon>
        <taxon>Flavobacteriales</taxon>
        <taxon>Flavobacteriaceae</taxon>
        <taxon>Flavobacterium</taxon>
    </lineage>
</organism>
<accession>A0ABX8V4V6</accession>
<evidence type="ECO:0000256" key="1">
    <source>
        <dbReference type="ARBA" id="ARBA00023015"/>
    </source>
</evidence>
<keyword evidence="4" id="KW-0472">Membrane</keyword>
<dbReference type="SMART" id="SM00421">
    <property type="entry name" value="HTH_LUXR"/>
    <property type="match status" value="1"/>
</dbReference>
<feature type="transmembrane region" description="Helical" evidence="4">
    <location>
        <begin position="12"/>
        <end position="29"/>
    </location>
</feature>
<name>A0ABX8V4V6_9FLAO</name>
<reference evidence="6 7" key="1">
    <citation type="submission" date="2021-07" db="EMBL/GenBank/DDBJ databases">
        <title>Flavobacterium WSW3-B6 sp.nov, isolated from seaweed.</title>
        <authorList>
            <person name="Muhammad N."/>
            <person name="Ho H."/>
            <person name="Lee Y.-J."/>
            <person name="Nguyen T."/>
            <person name="Ho J."/>
            <person name="Kim S.-G."/>
        </authorList>
    </citation>
    <scope>NUCLEOTIDE SEQUENCE [LARGE SCALE GENOMIC DNA]</scope>
    <source>
        <strain evidence="6 7">WSW3-B6</strain>
    </source>
</reference>
<feature type="domain" description="HTH luxR-type" evidence="5">
    <location>
        <begin position="88"/>
        <end position="153"/>
    </location>
</feature>
<evidence type="ECO:0000256" key="4">
    <source>
        <dbReference type="SAM" id="Phobius"/>
    </source>
</evidence>
<dbReference type="PROSITE" id="PS50043">
    <property type="entry name" value="HTH_LUXR_2"/>
    <property type="match status" value="1"/>
</dbReference>
<keyword evidence="2" id="KW-0238">DNA-binding</keyword>
<dbReference type="RefSeq" id="WP_220639877.1">
    <property type="nucleotide sequence ID" value="NZ_CP080429.1"/>
</dbReference>
<dbReference type="EMBL" id="CP080429">
    <property type="protein sequence ID" value="QYJ67532.1"/>
    <property type="molecule type" value="Genomic_DNA"/>
</dbReference>
<feature type="transmembrane region" description="Helical" evidence="4">
    <location>
        <begin position="41"/>
        <end position="59"/>
    </location>
</feature>
<keyword evidence="3" id="KW-0804">Transcription</keyword>
<dbReference type="Pfam" id="PF00196">
    <property type="entry name" value="GerE"/>
    <property type="match status" value="1"/>
</dbReference>
<dbReference type="InterPro" id="IPR036388">
    <property type="entry name" value="WH-like_DNA-bd_sf"/>
</dbReference>
<evidence type="ECO:0000256" key="2">
    <source>
        <dbReference type="ARBA" id="ARBA00023125"/>
    </source>
</evidence>
<proteinExistence type="predicted"/>
<dbReference type="PRINTS" id="PR00038">
    <property type="entry name" value="HTHLUXR"/>
</dbReference>
<sequence>MRLVVIKYKWLIVYGCVLALLLFLLRWLELRFLILSHAQEIYSGAIAVVFTALGIWLALKLTKPKKETIVVEKKVYLKPETAFVRNEAALKDSNLSPREIDVLELMAKGMSNAEIAEQLFVSLNTVKTHSSKLYEKLEVKRRTQAVEKARQLQLIA</sequence>
<dbReference type="SUPFAM" id="SSF46894">
    <property type="entry name" value="C-terminal effector domain of the bipartite response regulators"/>
    <property type="match status" value="1"/>
</dbReference>
<keyword evidence="7" id="KW-1185">Reference proteome</keyword>
<protein>
    <submittedName>
        <fullName evidence="6">Response regulator transcription factor</fullName>
    </submittedName>
</protein>
<dbReference type="PANTHER" id="PTHR44688">
    <property type="entry name" value="DNA-BINDING TRANSCRIPTIONAL ACTIVATOR DEVR_DOSR"/>
    <property type="match status" value="1"/>
</dbReference>
<evidence type="ECO:0000259" key="5">
    <source>
        <dbReference type="PROSITE" id="PS50043"/>
    </source>
</evidence>
<evidence type="ECO:0000313" key="6">
    <source>
        <dbReference type="EMBL" id="QYJ67532.1"/>
    </source>
</evidence>
<evidence type="ECO:0000256" key="3">
    <source>
        <dbReference type="ARBA" id="ARBA00023163"/>
    </source>
</evidence>
<keyword evidence="4" id="KW-0812">Transmembrane</keyword>
<dbReference type="InterPro" id="IPR000792">
    <property type="entry name" value="Tscrpt_reg_LuxR_C"/>
</dbReference>
<gene>
    <name evidence="6" type="ORF">K1I41_08180</name>
</gene>
<dbReference type="PANTHER" id="PTHR44688:SF16">
    <property type="entry name" value="DNA-BINDING TRANSCRIPTIONAL ACTIVATOR DEVR_DOSR"/>
    <property type="match status" value="1"/>
</dbReference>